<keyword evidence="3" id="KW-1003">Cell membrane</keyword>
<evidence type="ECO:0000259" key="8">
    <source>
        <dbReference type="Pfam" id="PF02687"/>
    </source>
</evidence>
<feature type="transmembrane region" description="Helical" evidence="7">
    <location>
        <begin position="333"/>
        <end position="358"/>
    </location>
</feature>
<proteinExistence type="inferred from homology"/>
<keyword evidence="5 7" id="KW-1133">Transmembrane helix</keyword>
<keyword evidence="6 7" id="KW-0472">Membrane</keyword>
<dbReference type="Pfam" id="PF02687">
    <property type="entry name" value="FtsX"/>
    <property type="match status" value="1"/>
</dbReference>
<gene>
    <name evidence="9" type="ORF">US45_C0005G0010</name>
</gene>
<evidence type="ECO:0000256" key="1">
    <source>
        <dbReference type="ARBA" id="ARBA00004651"/>
    </source>
</evidence>
<evidence type="ECO:0000256" key="7">
    <source>
        <dbReference type="SAM" id="Phobius"/>
    </source>
</evidence>
<comment type="caution">
    <text evidence="9">The sequence shown here is derived from an EMBL/GenBank/DDBJ whole genome shotgun (WGS) entry which is preliminary data.</text>
</comment>
<protein>
    <submittedName>
        <fullName evidence="9">ABC-type transport system permease component LolE</fullName>
    </submittedName>
</protein>
<dbReference type="InterPro" id="IPR051447">
    <property type="entry name" value="Lipoprotein-release_system"/>
</dbReference>
<name>A0A0G0GRW5_9BACT</name>
<evidence type="ECO:0000256" key="5">
    <source>
        <dbReference type="ARBA" id="ARBA00022989"/>
    </source>
</evidence>
<evidence type="ECO:0000313" key="9">
    <source>
        <dbReference type="EMBL" id="KKQ33813.1"/>
    </source>
</evidence>
<dbReference type="GO" id="GO:0098797">
    <property type="term" value="C:plasma membrane protein complex"/>
    <property type="evidence" value="ECO:0007669"/>
    <property type="project" value="TreeGrafter"/>
</dbReference>
<dbReference type="InterPro" id="IPR003838">
    <property type="entry name" value="ABC3_permease_C"/>
</dbReference>
<evidence type="ECO:0000256" key="4">
    <source>
        <dbReference type="ARBA" id="ARBA00022692"/>
    </source>
</evidence>
<dbReference type="Proteomes" id="UP000034701">
    <property type="component" value="Unassembled WGS sequence"/>
</dbReference>
<evidence type="ECO:0000256" key="6">
    <source>
        <dbReference type="ARBA" id="ARBA00023136"/>
    </source>
</evidence>
<organism evidence="9 10">
    <name type="scientific">Candidatus Nomurabacteria bacterium GW2011_GWA1_37_20</name>
    <dbReference type="NCBI Taxonomy" id="1618729"/>
    <lineage>
        <taxon>Bacteria</taxon>
        <taxon>Candidatus Nomuraibacteriota</taxon>
    </lineage>
</organism>
<accession>A0A0G0GRW5</accession>
<dbReference type="EMBL" id="LBTA01000005">
    <property type="protein sequence ID" value="KKQ33813.1"/>
    <property type="molecule type" value="Genomic_DNA"/>
</dbReference>
<reference evidence="9 10" key="1">
    <citation type="journal article" date="2015" name="Nature">
        <title>rRNA introns, odd ribosomes, and small enigmatic genomes across a large radiation of phyla.</title>
        <authorList>
            <person name="Brown C.T."/>
            <person name="Hug L.A."/>
            <person name="Thomas B.C."/>
            <person name="Sharon I."/>
            <person name="Castelle C.J."/>
            <person name="Singh A."/>
            <person name="Wilkins M.J."/>
            <person name="Williams K.H."/>
            <person name="Banfield J.F."/>
        </authorList>
    </citation>
    <scope>NUCLEOTIDE SEQUENCE [LARGE SCALE GENOMIC DNA]</scope>
</reference>
<evidence type="ECO:0000256" key="3">
    <source>
        <dbReference type="ARBA" id="ARBA00022475"/>
    </source>
</evidence>
<dbReference type="PANTHER" id="PTHR30489">
    <property type="entry name" value="LIPOPROTEIN-RELEASING SYSTEM TRANSMEMBRANE PROTEIN LOLE"/>
    <property type="match status" value="1"/>
</dbReference>
<dbReference type="AlphaFoldDB" id="A0A0G0GRW5"/>
<evidence type="ECO:0000313" key="10">
    <source>
        <dbReference type="Proteomes" id="UP000034701"/>
    </source>
</evidence>
<keyword evidence="4 7" id="KW-0812">Transmembrane</keyword>
<feature type="transmembrane region" description="Helical" evidence="7">
    <location>
        <begin position="378"/>
        <end position="400"/>
    </location>
</feature>
<feature type="transmembrane region" description="Helical" evidence="7">
    <location>
        <begin position="290"/>
        <end position="312"/>
    </location>
</feature>
<comment type="subcellular location">
    <subcellularLocation>
        <location evidence="1">Cell membrane</location>
        <topology evidence="1">Multi-pass membrane protein</topology>
    </subcellularLocation>
</comment>
<dbReference type="GO" id="GO:0044874">
    <property type="term" value="P:lipoprotein localization to outer membrane"/>
    <property type="evidence" value="ECO:0007669"/>
    <property type="project" value="TreeGrafter"/>
</dbReference>
<sequence length="418" mass="46241">MFSLLNIRIGFFLAKRQIRRSSRWTTTLIIFVMFFTFLNLVVVSGILVGLIQGAIDAVRTHYTSDVIISTLSNKTYVENSPEIISIVKSLPQVEAVTARYLEGGTVEANYKTRTDEKEKPNTATASITGIDPVAEDSVSGISKFIIEGEYLTPQDYDQVLVGSFLVEKYLPIDSPGFSTLRNVSPGTKIRIKVHGVEREVTVKGIIKAKVDEVSLRLFMIDSQLKSIIGRNDYNVDEISIKLKPGVDPSIVRDILKRNGVDRVAKVQTYTDAQPKFIKDMVNTFALLGNMLSSIGLVVASITIFIVIFINAITRRKFIGILKGIGINERTIEISYIFQSFFYAFCGSLIGIVTLYVFLQPAIAAHPIDFPFSDGILVAPIGGTMLRVGLLMITTIIAGFIPARMIVRKNTLDSILGRN</sequence>
<comment type="similarity">
    <text evidence="2">Belongs to the ABC-4 integral membrane protein family. LolC/E subfamily.</text>
</comment>
<dbReference type="PANTHER" id="PTHR30489:SF0">
    <property type="entry name" value="LIPOPROTEIN-RELEASING SYSTEM TRANSMEMBRANE PROTEIN LOLE"/>
    <property type="match status" value="1"/>
</dbReference>
<feature type="domain" description="ABC3 transporter permease C-terminal" evidence="8">
    <location>
        <begin position="290"/>
        <end position="409"/>
    </location>
</feature>
<evidence type="ECO:0000256" key="2">
    <source>
        <dbReference type="ARBA" id="ARBA00005236"/>
    </source>
</evidence>
<feature type="transmembrane region" description="Helical" evidence="7">
    <location>
        <begin position="24"/>
        <end position="51"/>
    </location>
</feature>